<organism evidence="1 2">
    <name type="scientific">Nemania bipapillata</name>
    <dbReference type="NCBI Taxonomy" id="110536"/>
    <lineage>
        <taxon>Eukaryota</taxon>
        <taxon>Fungi</taxon>
        <taxon>Dikarya</taxon>
        <taxon>Ascomycota</taxon>
        <taxon>Pezizomycotina</taxon>
        <taxon>Sordariomycetes</taxon>
        <taxon>Xylariomycetidae</taxon>
        <taxon>Xylariales</taxon>
        <taxon>Xylariaceae</taxon>
        <taxon>Nemania</taxon>
    </lineage>
</organism>
<protein>
    <submittedName>
        <fullName evidence="1">Uncharacterized protein</fullName>
    </submittedName>
</protein>
<name>A0ACC2HYE6_9PEZI</name>
<evidence type="ECO:0000313" key="1">
    <source>
        <dbReference type="EMBL" id="KAJ8107981.1"/>
    </source>
</evidence>
<reference evidence="1" key="1">
    <citation type="submission" date="2022-11" db="EMBL/GenBank/DDBJ databases">
        <title>Genome Sequence of Nemania bipapillata.</title>
        <authorList>
            <person name="Buettner E."/>
        </authorList>
    </citation>
    <scope>NUCLEOTIDE SEQUENCE</scope>
    <source>
        <strain evidence="1">CP14</strain>
    </source>
</reference>
<accession>A0ACC2HYE6</accession>
<keyword evidence="2" id="KW-1185">Reference proteome</keyword>
<sequence length="589" mass="66530">MNEYNASFCVYPHEKPRKELIEKLDFMFSRLFDICDFPPFLSSLATMSPEQITKHVIGTNAKFSFVAELLDRLRALNSDKKILILVRPGQLMDLLGHVIQSEGYHYVRSSQEVVSAENAKHPLSVTLSSTSDEESSNPTDVDVVIAFDHTFRQELVPTTTHKAPPILLALVNITSIQHLNMRIMENLQPLERKNMLMLALAKAMRYVEEPDPSEPLYSIAEKFAKRIQMSEEDDDEFYWEPQSVPSEIFDDLYAASSQIEPTQLSGQGLGLDQYPSNRKRSHFAELESKLEQSRAREIEFRQLSDRAQKEVNGYVSSINNIQKRYMDALEERGIFEADCKIAQEQASVLGNSLESCRAEIATLKATRTELEKKLAEANDALLHSSNPDLVRMAELEKNLSMAKAEVQRLETRTKVMQSDTDYSKNLYQQASQRATELAAENRSYETKIQGLQRKADENIVEVNKVQSRNEVRELAQQVKEQKTMVREHVVELNRVKEELRALKNGRRETRQSSVPRSPRLNSLGVMSPRNGTRGPSAMGGPSSSRGTSPQPPMAVFDGPAGSGNGVQNAALFNQGPGANRFAYLRDQRF</sequence>
<evidence type="ECO:0000313" key="2">
    <source>
        <dbReference type="Proteomes" id="UP001153334"/>
    </source>
</evidence>
<dbReference type="EMBL" id="JAPESX010002395">
    <property type="protein sequence ID" value="KAJ8107981.1"/>
    <property type="molecule type" value="Genomic_DNA"/>
</dbReference>
<comment type="caution">
    <text evidence="1">The sequence shown here is derived from an EMBL/GenBank/DDBJ whole genome shotgun (WGS) entry which is preliminary data.</text>
</comment>
<proteinExistence type="predicted"/>
<gene>
    <name evidence="1" type="ORF">ONZ43_g6564</name>
</gene>
<dbReference type="Proteomes" id="UP001153334">
    <property type="component" value="Unassembled WGS sequence"/>
</dbReference>